<keyword evidence="4" id="KW-0804">Transcription</keyword>
<organism evidence="6 7">
    <name type="scientific">Alkalibaculum sporogenes</name>
    <dbReference type="NCBI Taxonomy" id="2655001"/>
    <lineage>
        <taxon>Bacteria</taxon>
        <taxon>Bacillati</taxon>
        <taxon>Bacillota</taxon>
        <taxon>Clostridia</taxon>
        <taxon>Eubacteriales</taxon>
        <taxon>Eubacteriaceae</taxon>
        <taxon>Alkalibaculum</taxon>
    </lineage>
</organism>
<accession>A0A6A7KCQ8</accession>
<evidence type="ECO:0000259" key="5">
    <source>
        <dbReference type="PROSITE" id="PS50931"/>
    </source>
</evidence>
<reference evidence="6 7" key="1">
    <citation type="submission" date="2019-10" db="EMBL/GenBank/DDBJ databases">
        <title>Alkalibaculum tamaniensis sp.nov., a new alkaliphilic acetogen, isolated on methoxylated aromatics from a mud volcano.</title>
        <authorList>
            <person name="Khomyakova M.A."/>
            <person name="Merkel A.Y."/>
            <person name="Bonch-Osmolovskaya E.A."/>
            <person name="Slobodkin A.I."/>
        </authorList>
    </citation>
    <scope>NUCLEOTIDE SEQUENCE [LARGE SCALE GENOMIC DNA]</scope>
    <source>
        <strain evidence="6 7">M08DMB</strain>
    </source>
</reference>
<sequence length="295" mass="34392">MNIDYIREFQVLAKELNFSLAAQELFMSQPVLSRHIASLEEEIGLPLLKRSTHQVKLTEFGKEALETFEDIMQKYDTLLEIAYNKNKNINSSGKLIVGILYYSLDYRFGEFIPMFRKKYPNINLELRTYQPHELYQDIIKGNIDIGALQVGKFPEIDQLYIHEFQEFSMIAGMSNKHLLAKKTKISLKDLQNETIIELKEDFCSRITTREMLEKVGIVFNRTIVSENVETISLTIQESNGVCLMGEDCKWQKKTQLAYIPIADKAFVEKIAFHYHKRNENPLIPTWLEEIDSFFA</sequence>
<keyword evidence="2" id="KW-0805">Transcription regulation</keyword>
<dbReference type="InterPro" id="IPR050950">
    <property type="entry name" value="HTH-type_LysR_regulators"/>
</dbReference>
<dbReference type="InterPro" id="IPR005119">
    <property type="entry name" value="LysR_subst-bd"/>
</dbReference>
<evidence type="ECO:0000256" key="1">
    <source>
        <dbReference type="ARBA" id="ARBA00009437"/>
    </source>
</evidence>
<dbReference type="SUPFAM" id="SSF53850">
    <property type="entry name" value="Periplasmic binding protein-like II"/>
    <property type="match status" value="1"/>
</dbReference>
<dbReference type="InterPro" id="IPR036390">
    <property type="entry name" value="WH_DNA-bd_sf"/>
</dbReference>
<dbReference type="PRINTS" id="PR00039">
    <property type="entry name" value="HTHLYSR"/>
</dbReference>
<comment type="similarity">
    <text evidence="1">Belongs to the LysR transcriptional regulatory family.</text>
</comment>
<protein>
    <submittedName>
        <fullName evidence="6">LysR family transcriptional regulator</fullName>
    </submittedName>
</protein>
<dbReference type="Gene3D" id="1.10.10.10">
    <property type="entry name" value="Winged helix-like DNA-binding domain superfamily/Winged helix DNA-binding domain"/>
    <property type="match status" value="1"/>
</dbReference>
<dbReference type="EMBL" id="WHNX01000058">
    <property type="protein sequence ID" value="MPW27310.1"/>
    <property type="molecule type" value="Genomic_DNA"/>
</dbReference>
<dbReference type="CDD" id="cd05466">
    <property type="entry name" value="PBP2_LTTR_substrate"/>
    <property type="match status" value="1"/>
</dbReference>
<evidence type="ECO:0000256" key="2">
    <source>
        <dbReference type="ARBA" id="ARBA00023015"/>
    </source>
</evidence>
<evidence type="ECO:0000313" key="7">
    <source>
        <dbReference type="Proteomes" id="UP000440004"/>
    </source>
</evidence>
<dbReference type="Gene3D" id="3.40.190.290">
    <property type="match status" value="1"/>
</dbReference>
<dbReference type="PROSITE" id="PS50931">
    <property type="entry name" value="HTH_LYSR"/>
    <property type="match status" value="1"/>
</dbReference>
<name>A0A6A7KCQ8_9FIRM</name>
<dbReference type="InterPro" id="IPR000847">
    <property type="entry name" value="LysR_HTH_N"/>
</dbReference>
<dbReference type="GO" id="GO:0003677">
    <property type="term" value="F:DNA binding"/>
    <property type="evidence" value="ECO:0007669"/>
    <property type="project" value="UniProtKB-KW"/>
</dbReference>
<dbReference type="PANTHER" id="PTHR30419">
    <property type="entry name" value="HTH-TYPE TRANSCRIPTIONAL REGULATOR YBHD"/>
    <property type="match status" value="1"/>
</dbReference>
<proteinExistence type="inferred from homology"/>
<gene>
    <name evidence="6" type="ORF">GC105_16210</name>
</gene>
<feature type="domain" description="HTH lysR-type" evidence="5">
    <location>
        <begin position="1"/>
        <end position="58"/>
    </location>
</feature>
<keyword evidence="3" id="KW-0238">DNA-binding</keyword>
<dbReference type="SUPFAM" id="SSF46785">
    <property type="entry name" value="Winged helix' DNA-binding domain"/>
    <property type="match status" value="1"/>
</dbReference>
<keyword evidence="7" id="KW-1185">Reference proteome</keyword>
<dbReference type="AlphaFoldDB" id="A0A6A7KCQ8"/>
<comment type="caution">
    <text evidence="6">The sequence shown here is derived from an EMBL/GenBank/DDBJ whole genome shotgun (WGS) entry which is preliminary data.</text>
</comment>
<evidence type="ECO:0000256" key="4">
    <source>
        <dbReference type="ARBA" id="ARBA00023163"/>
    </source>
</evidence>
<dbReference type="Pfam" id="PF03466">
    <property type="entry name" value="LysR_substrate"/>
    <property type="match status" value="1"/>
</dbReference>
<evidence type="ECO:0000313" key="6">
    <source>
        <dbReference type="EMBL" id="MPW27310.1"/>
    </source>
</evidence>
<dbReference type="InterPro" id="IPR036388">
    <property type="entry name" value="WH-like_DNA-bd_sf"/>
</dbReference>
<dbReference type="PANTHER" id="PTHR30419:SF8">
    <property type="entry name" value="NITROGEN ASSIMILATION TRANSCRIPTIONAL ACTIVATOR-RELATED"/>
    <property type="match status" value="1"/>
</dbReference>
<dbReference type="RefSeq" id="WP_152806918.1">
    <property type="nucleotide sequence ID" value="NZ_WHNX01000058.1"/>
</dbReference>
<dbReference type="Pfam" id="PF00126">
    <property type="entry name" value="HTH_1"/>
    <property type="match status" value="1"/>
</dbReference>
<dbReference type="Proteomes" id="UP000440004">
    <property type="component" value="Unassembled WGS sequence"/>
</dbReference>
<evidence type="ECO:0000256" key="3">
    <source>
        <dbReference type="ARBA" id="ARBA00023125"/>
    </source>
</evidence>
<dbReference type="GO" id="GO:0005829">
    <property type="term" value="C:cytosol"/>
    <property type="evidence" value="ECO:0007669"/>
    <property type="project" value="TreeGrafter"/>
</dbReference>
<dbReference type="GO" id="GO:0003700">
    <property type="term" value="F:DNA-binding transcription factor activity"/>
    <property type="evidence" value="ECO:0007669"/>
    <property type="project" value="InterPro"/>
</dbReference>